<organism evidence="2 3">
    <name type="scientific">Dreissena polymorpha</name>
    <name type="common">Zebra mussel</name>
    <name type="synonym">Mytilus polymorpha</name>
    <dbReference type="NCBI Taxonomy" id="45954"/>
    <lineage>
        <taxon>Eukaryota</taxon>
        <taxon>Metazoa</taxon>
        <taxon>Spiralia</taxon>
        <taxon>Lophotrochozoa</taxon>
        <taxon>Mollusca</taxon>
        <taxon>Bivalvia</taxon>
        <taxon>Autobranchia</taxon>
        <taxon>Heteroconchia</taxon>
        <taxon>Euheterodonta</taxon>
        <taxon>Imparidentia</taxon>
        <taxon>Neoheterodontei</taxon>
        <taxon>Myida</taxon>
        <taxon>Dreissenoidea</taxon>
        <taxon>Dreissenidae</taxon>
        <taxon>Dreissena</taxon>
    </lineage>
</organism>
<keyword evidence="3" id="KW-1185">Reference proteome</keyword>
<evidence type="ECO:0000256" key="1">
    <source>
        <dbReference type="SAM" id="MobiDB-lite"/>
    </source>
</evidence>
<proteinExistence type="predicted"/>
<name>A0A9D4G469_DREPO</name>
<feature type="region of interest" description="Disordered" evidence="1">
    <location>
        <begin position="67"/>
        <end position="87"/>
    </location>
</feature>
<evidence type="ECO:0000313" key="2">
    <source>
        <dbReference type="EMBL" id="KAH3808290.1"/>
    </source>
</evidence>
<reference evidence="2" key="1">
    <citation type="journal article" date="2019" name="bioRxiv">
        <title>The Genome of the Zebra Mussel, Dreissena polymorpha: A Resource for Invasive Species Research.</title>
        <authorList>
            <person name="McCartney M.A."/>
            <person name="Auch B."/>
            <person name="Kono T."/>
            <person name="Mallez S."/>
            <person name="Zhang Y."/>
            <person name="Obille A."/>
            <person name="Becker A."/>
            <person name="Abrahante J.E."/>
            <person name="Garbe J."/>
            <person name="Badalamenti J.P."/>
            <person name="Herman A."/>
            <person name="Mangelson H."/>
            <person name="Liachko I."/>
            <person name="Sullivan S."/>
            <person name="Sone E.D."/>
            <person name="Koren S."/>
            <person name="Silverstein K.A.T."/>
            <person name="Beckman K.B."/>
            <person name="Gohl D.M."/>
        </authorList>
    </citation>
    <scope>NUCLEOTIDE SEQUENCE</scope>
    <source>
        <strain evidence="2">Duluth1</strain>
        <tissue evidence="2">Whole animal</tissue>
    </source>
</reference>
<protein>
    <submittedName>
        <fullName evidence="2">Uncharacterized protein</fullName>
    </submittedName>
</protein>
<dbReference type="EMBL" id="JAIWYP010000006">
    <property type="protein sequence ID" value="KAH3808290.1"/>
    <property type="molecule type" value="Genomic_DNA"/>
</dbReference>
<sequence>MSMAVSPIDLILDVITTGHPGPASRQRHSLSQILLEKGLARVEARYNMEKGLAKVEARYNNYTWVHSHPSIRKHQSTNKESIRKLKT</sequence>
<reference evidence="2" key="2">
    <citation type="submission" date="2020-11" db="EMBL/GenBank/DDBJ databases">
        <authorList>
            <person name="McCartney M.A."/>
            <person name="Auch B."/>
            <person name="Kono T."/>
            <person name="Mallez S."/>
            <person name="Becker A."/>
            <person name="Gohl D.M."/>
            <person name="Silverstein K.A.T."/>
            <person name="Koren S."/>
            <person name="Bechman K.B."/>
            <person name="Herman A."/>
            <person name="Abrahante J.E."/>
            <person name="Garbe J."/>
        </authorList>
    </citation>
    <scope>NUCLEOTIDE SEQUENCE</scope>
    <source>
        <strain evidence="2">Duluth1</strain>
        <tissue evidence="2">Whole animal</tissue>
    </source>
</reference>
<evidence type="ECO:0000313" key="3">
    <source>
        <dbReference type="Proteomes" id="UP000828390"/>
    </source>
</evidence>
<comment type="caution">
    <text evidence="2">The sequence shown here is derived from an EMBL/GenBank/DDBJ whole genome shotgun (WGS) entry which is preliminary data.</text>
</comment>
<accession>A0A9D4G469</accession>
<dbReference type="Proteomes" id="UP000828390">
    <property type="component" value="Unassembled WGS sequence"/>
</dbReference>
<dbReference type="AlphaFoldDB" id="A0A9D4G469"/>
<gene>
    <name evidence="2" type="ORF">DPMN_136643</name>
</gene>